<dbReference type="Pfam" id="PF20684">
    <property type="entry name" value="Fung_rhodopsin"/>
    <property type="match status" value="1"/>
</dbReference>
<keyword evidence="3 6" id="KW-1133">Transmembrane helix</keyword>
<evidence type="ECO:0000256" key="5">
    <source>
        <dbReference type="ARBA" id="ARBA00038359"/>
    </source>
</evidence>
<comment type="subcellular location">
    <subcellularLocation>
        <location evidence="1">Membrane</location>
        <topology evidence="1">Multi-pass membrane protein</topology>
    </subcellularLocation>
</comment>
<keyword evidence="9" id="KW-1185">Reference proteome</keyword>
<dbReference type="Proteomes" id="UP001275084">
    <property type="component" value="Unassembled WGS sequence"/>
</dbReference>
<feature type="transmembrane region" description="Helical" evidence="6">
    <location>
        <begin position="127"/>
        <end position="148"/>
    </location>
</feature>
<keyword evidence="4 6" id="KW-0472">Membrane</keyword>
<accession>A0AAJ0MFH9</accession>
<gene>
    <name evidence="8" type="ORF">B0T25DRAFT_497028</name>
</gene>
<dbReference type="AlphaFoldDB" id="A0AAJ0MFH9"/>
<evidence type="ECO:0000256" key="4">
    <source>
        <dbReference type="ARBA" id="ARBA00023136"/>
    </source>
</evidence>
<dbReference type="PANTHER" id="PTHR33048">
    <property type="entry name" value="PTH11-LIKE INTEGRAL MEMBRANE PROTEIN (AFU_ORTHOLOGUE AFUA_5G11245)"/>
    <property type="match status" value="1"/>
</dbReference>
<feature type="non-terminal residue" evidence="8">
    <location>
        <position position="292"/>
    </location>
</feature>
<dbReference type="GO" id="GO:0016020">
    <property type="term" value="C:membrane"/>
    <property type="evidence" value="ECO:0007669"/>
    <property type="project" value="UniProtKB-SubCell"/>
</dbReference>
<dbReference type="PANTHER" id="PTHR33048:SF123">
    <property type="entry name" value="INTEGRAL MEMBRANE PROTEIN"/>
    <property type="match status" value="1"/>
</dbReference>
<proteinExistence type="inferred from homology"/>
<evidence type="ECO:0000256" key="6">
    <source>
        <dbReference type="SAM" id="Phobius"/>
    </source>
</evidence>
<evidence type="ECO:0000259" key="7">
    <source>
        <dbReference type="Pfam" id="PF20684"/>
    </source>
</evidence>
<dbReference type="InterPro" id="IPR052337">
    <property type="entry name" value="SAT4-like"/>
</dbReference>
<sequence length="292" mass="32630">MDIQTGPNSVYQRRQDGLIITAVVMTVVAATFVIMRSTSRFIVIRNPGLDDIFMIAAMASTLFTNITECRSNHIGFPKSTLNHDNMVAFIKTTLAIQVMYYANIFCIKASILITYVRFAVSKTFRNLCFGTIALHGIFFFVCFVVTLGQCRPLKVMWDLTESVSGSCINTTAFFYFTSSFNIITDIWILILPFKTLRAIQRPQREKFALFLIFGVGAFAATASIVRLHTIYIYTLSEDPFRDGIPVNLWSMIEVTVAISCASVSALKPIFSRRQRAASRAAKSASTGSGMQY</sequence>
<dbReference type="InterPro" id="IPR049326">
    <property type="entry name" value="Rhodopsin_dom_fungi"/>
</dbReference>
<feature type="domain" description="Rhodopsin" evidence="7">
    <location>
        <begin position="35"/>
        <end position="272"/>
    </location>
</feature>
<name>A0AAJ0MFH9_9PEZI</name>
<evidence type="ECO:0000313" key="9">
    <source>
        <dbReference type="Proteomes" id="UP001275084"/>
    </source>
</evidence>
<comment type="caution">
    <text evidence="8">The sequence shown here is derived from an EMBL/GenBank/DDBJ whole genome shotgun (WGS) entry which is preliminary data.</text>
</comment>
<evidence type="ECO:0000256" key="1">
    <source>
        <dbReference type="ARBA" id="ARBA00004141"/>
    </source>
</evidence>
<reference evidence="8" key="1">
    <citation type="journal article" date="2023" name="Mol. Phylogenet. Evol.">
        <title>Genome-scale phylogeny and comparative genomics of the fungal order Sordariales.</title>
        <authorList>
            <person name="Hensen N."/>
            <person name="Bonometti L."/>
            <person name="Westerberg I."/>
            <person name="Brannstrom I.O."/>
            <person name="Guillou S."/>
            <person name="Cros-Aarteil S."/>
            <person name="Calhoun S."/>
            <person name="Haridas S."/>
            <person name="Kuo A."/>
            <person name="Mondo S."/>
            <person name="Pangilinan J."/>
            <person name="Riley R."/>
            <person name="LaButti K."/>
            <person name="Andreopoulos B."/>
            <person name="Lipzen A."/>
            <person name="Chen C."/>
            <person name="Yan M."/>
            <person name="Daum C."/>
            <person name="Ng V."/>
            <person name="Clum A."/>
            <person name="Steindorff A."/>
            <person name="Ohm R.A."/>
            <person name="Martin F."/>
            <person name="Silar P."/>
            <person name="Natvig D.O."/>
            <person name="Lalanne C."/>
            <person name="Gautier V."/>
            <person name="Ament-Velasquez S.L."/>
            <person name="Kruys A."/>
            <person name="Hutchinson M.I."/>
            <person name="Powell A.J."/>
            <person name="Barry K."/>
            <person name="Miller A.N."/>
            <person name="Grigoriev I.V."/>
            <person name="Debuchy R."/>
            <person name="Gladieux P."/>
            <person name="Hiltunen Thoren M."/>
            <person name="Johannesson H."/>
        </authorList>
    </citation>
    <scope>NUCLEOTIDE SEQUENCE</scope>
    <source>
        <strain evidence="8">CBS 955.72</strain>
    </source>
</reference>
<evidence type="ECO:0000256" key="3">
    <source>
        <dbReference type="ARBA" id="ARBA00022989"/>
    </source>
</evidence>
<feature type="transmembrane region" description="Helical" evidence="6">
    <location>
        <begin position="172"/>
        <end position="195"/>
    </location>
</feature>
<dbReference type="EMBL" id="JAUIQD010000003">
    <property type="protein sequence ID" value="KAK3356458.1"/>
    <property type="molecule type" value="Genomic_DNA"/>
</dbReference>
<feature type="transmembrane region" description="Helical" evidence="6">
    <location>
        <begin position="248"/>
        <end position="270"/>
    </location>
</feature>
<organism evidence="8 9">
    <name type="scientific">Lasiosphaeria hispida</name>
    <dbReference type="NCBI Taxonomy" id="260671"/>
    <lineage>
        <taxon>Eukaryota</taxon>
        <taxon>Fungi</taxon>
        <taxon>Dikarya</taxon>
        <taxon>Ascomycota</taxon>
        <taxon>Pezizomycotina</taxon>
        <taxon>Sordariomycetes</taxon>
        <taxon>Sordariomycetidae</taxon>
        <taxon>Sordariales</taxon>
        <taxon>Lasiosphaeriaceae</taxon>
        <taxon>Lasiosphaeria</taxon>
    </lineage>
</organism>
<comment type="similarity">
    <text evidence="5">Belongs to the SAT4 family.</text>
</comment>
<feature type="transmembrane region" description="Helical" evidence="6">
    <location>
        <begin position="207"/>
        <end position="228"/>
    </location>
</feature>
<evidence type="ECO:0000313" key="8">
    <source>
        <dbReference type="EMBL" id="KAK3356458.1"/>
    </source>
</evidence>
<feature type="transmembrane region" description="Helical" evidence="6">
    <location>
        <begin position="17"/>
        <end position="35"/>
    </location>
</feature>
<evidence type="ECO:0000256" key="2">
    <source>
        <dbReference type="ARBA" id="ARBA00022692"/>
    </source>
</evidence>
<protein>
    <submittedName>
        <fullName evidence="8">Integral membrane protein</fullName>
    </submittedName>
</protein>
<reference evidence="8" key="2">
    <citation type="submission" date="2023-06" db="EMBL/GenBank/DDBJ databases">
        <authorList>
            <consortium name="Lawrence Berkeley National Laboratory"/>
            <person name="Haridas S."/>
            <person name="Hensen N."/>
            <person name="Bonometti L."/>
            <person name="Westerberg I."/>
            <person name="Brannstrom I.O."/>
            <person name="Guillou S."/>
            <person name="Cros-Aarteil S."/>
            <person name="Calhoun S."/>
            <person name="Kuo A."/>
            <person name="Mondo S."/>
            <person name="Pangilinan J."/>
            <person name="Riley R."/>
            <person name="Labutti K."/>
            <person name="Andreopoulos B."/>
            <person name="Lipzen A."/>
            <person name="Chen C."/>
            <person name="Yanf M."/>
            <person name="Daum C."/>
            <person name="Ng V."/>
            <person name="Clum A."/>
            <person name="Steindorff A."/>
            <person name="Ohm R."/>
            <person name="Martin F."/>
            <person name="Silar P."/>
            <person name="Natvig D."/>
            <person name="Lalanne C."/>
            <person name="Gautier V."/>
            <person name="Ament-Velasquez S.L."/>
            <person name="Kruys A."/>
            <person name="Hutchinson M.I."/>
            <person name="Powell A.J."/>
            <person name="Barry K."/>
            <person name="Miller A.N."/>
            <person name="Grigoriev I.V."/>
            <person name="Debuchy R."/>
            <person name="Gladieux P."/>
            <person name="Thoren M.H."/>
            <person name="Johannesson H."/>
        </authorList>
    </citation>
    <scope>NUCLEOTIDE SEQUENCE</scope>
    <source>
        <strain evidence="8">CBS 955.72</strain>
    </source>
</reference>
<keyword evidence="2 6" id="KW-0812">Transmembrane</keyword>